<name>A0A167Q8D3_PHYB8</name>
<feature type="domain" description="C2H2-type" evidence="7">
    <location>
        <begin position="109"/>
        <end position="139"/>
    </location>
</feature>
<dbReference type="GO" id="GO:0000978">
    <property type="term" value="F:RNA polymerase II cis-regulatory region sequence-specific DNA binding"/>
    <property type="evidence" value="ECO:0007669"/>
    <property type="project" value="TreeGrafter"/>
</dbReference>
<feature type="compositionally biased region" description="Basic residues" evidence="6">
    <location>
        <begin position="275"/>
        <end position="285"/>
    </location>
</feature>
<dbReference type="Proteomes" id="UP000077315">
    <property type="component" value="Unassembled WGS sequence"/>
</dbReference>
<proteinExistence type="predicted"/>
<evidence type="ECO:0000256" key="2">
    <source>
        <dbReference type="ARBA" id="ARBA00022737"/>
    </source>
</evidence>
<feature type="domain" description="C2H2-type" evidence="7">
    <location>
        <begin position="49"/>
        <end position="78"/>
    </location>
</feature>
<dbReference type="GO" id="GO:0000785">
    <property type="term" value="C:chromatin"/>
    <property type="evidence" value="ECO:0007669"/>
    <property type="project" value="TreeGrafter"/>
</dbReference>
<keyword evidence="1" id="KW-0479">Metal-binding</keyword>
<dbReference type="PROSITE" id="PS50157">
    <property type="entry name" value="ZINC_FINGER_C2H2_2"/>
    <property type="match status" value="4"/>
</dbReference>
<dbReference type="RefSeq" id="XP_018297299.1">
    <property type="nucleotide sequence ID" value="XM_018438091.1"/>
</dbReference>
<dbReference type="FunFam" id="3.30.160.60:FF:000624">
    <property type="entry name" value="zinc finger protein 697"/>
    <property type="match status" value="1"/>
</dbReference>
<dbReference type="SUPFAM" id="SSF57667">
    <property type="entry name" value="beta-beta-alpha zinc fingers"/>
    <property type="match status" value="3"/>
</dbReference>
<dbReference type="FunFam" id="3.30.160.60:FF:000072">
    <property type="entry name" value="zinc finger protein 143 isoform X1"/>
    <property type="match status" value="1"/>
</dbReference>
<dbReference type="InterPro" id="IPR036236">
    <property type="entry name" value="Znf_C2H2_sf"/>
</dbReference>
<dbReference type="GeneID" id="28998997"/>
<reference evidence="9" key="1">
    <citation type="submission" date="2015-06" db="EMBL/GenBank/DDBJ databases">
        <title>Expansion of signal transduction pathways in fungi by whole-genome duplication.</title>
        <authorList>
            <consortium name="DOE Joint Genome Institute"/>
            <person name="Corrochano L.M."/>
            <person name="Kuo A."/>
            <person name="Marcet-Houben M."/>
            <person name="Polaino S."/>
            <person name="Salamov A."/>
            <person name="Villalobos J.M."/>
            <person name="Alvarez M.I."/>
            <person name="Avalos J."/>
            <person name="Benito E.P."/>
            <person name="Benoit I."/>
            <person name="Burger G."/>
            <person name="Camino L.P."/>
            <person name="Canovas D."/>
            <person name="Cerda-Olmedo E."/>
            <person name="Cheng J.-F."/>
            <person name="Dominguez A."/>
            <person name="Elias M."/>
            <person name="Eslava A.P."/>
            <person name="Glaser F."/>
            <person name="Grimwood J."/>
            <person name="Gutierrez G."/>
            <person name="Heitman J."/>
            <person name="Henrissat B."/>
            <person name="Iturriaga E.A."/>
            <person name="Lang B.F."/>
            <person name="Lavin J.L."/>
            <person name="Lee S."/>
            <person name="Li W."/>
            <person name="Lindquist E."/>
            <person name="Lopez-Garcia S."/>
            <person name="Luque E.M."/>
            <person name="Marcos A.T."/>
            <person name="Martin J."/>
            <person name="McCluskey K."/>
            <person name="Medina H.R."/>
            <person name="Miralles-Duran A."/>
            <person name="Miyazaki A."/>
            <person name="Munoz-Torres E."/>
            <person name="Oguiza J.A."/>
            <person name="Ohm R."/>
            <person name="Olmedo M."/>
            <person name="Orejas M."/>
            <person name="Ortiz-Castellanos L."/>
            <person name="Pisabarro A.G."/>
            <person name="Rodriguez-Romero J."/>
            <person name="Ruiz-Herrera J."/>
            <person name="Ruiz-Vazquez R."/>
            <person name="Sanz C."/>
            <person name="Schackwitz W."/>
            <person name="Schmutz J."/>
            <person name="Shahriari M."/>
            <person name="Shelest E."/>
            <person name="Silva-Franco F."/>
            <person name="Soanes D."/>
            <person name="Syed K."/>
            <person name="Tagua V.G."/>
            <person name="Talbot N.J."/>
            <person name="Thon M."/>
            <person name="De vries R.P."/>
            <person name="Wiebenga A."/>
            <person name="Yadav J.S."/>
            <person name="Braun E.L."/>
            <person name="Baker S."/>
            <person name="Garre V."/>
            <person name="Horwitz B."/>
            <person name="Torres-Martinez S."/>
            <person name="Idnurm A."/>
            <person name="Herrera-Estrella A."/>
            <person name="Gabaldon T."/>
            <person name="Grigoriev I.V."/>
        </authorList>
    </citation>
    <scope>NUCLEOTIDE SEQUENCE [LARGE SCALE GENOMIC DNA]</scope>
    <source>
        <strain evidence="9">NRRL 1555(-)</strain>
    </source>
</reference>
<dbReference type="Pfam" id="PF00096">
    <property type="entry name" value="zf-C2H2"/>
    <property type="match status" value="3"/>
</dbReference>
<dbReference type="GO" id="GO:0031519">
    <property type="term" value="C:PcG protein complex"/>
    <property type="evidence" value="ECO:0007669"/>
    <property type="project" value="TreeGrafter"/>
</dbReference>
<dbReference type="VEuPathDB" id="FungiDB:PHYBLDRAFT_179048"/>
<dbReference type="PANTHER" id="PTHR14003:SF22">
    <property type="entry name" value="FINGER DOMAIN PROTEIN, PUTATIVE (AFU_ORTHOLOGUE AFUA_4G11480)-RELATED"/>
    <property type="match status" value="1"/>
</dbReference>
<evidence type="ECO:0000313" key="9">
    <source>
        <dbReference type="Proteomes" id="UP000077315"/>
    </source>
</evidence>
<evidence type="ECO:0000256" key="6">
    <source>
        <dbReference type="SAM" id="MobiDB-lite"/>
    </source>
</evidence>
<organism evidence="8 9">
    <name type="scientific">Phycomyces blakesleeanus (strain ATCC 8743b / DSM 1359 / FGSC 10004 / NBRC 33097 / NRRL 1555)</name>
    <dbReference type="NCBI Taxonomy" id="763407"/>
    <lineage>
        <taxon>Eukaryota</taxon>
        <taxon>Fungi</taxon>
        <taxon>Fungi incertae sedis</taxon>
        <taxon>Mucoromycota</taxon>
        <taxon>Mucoromycotina</taxon>
        <taxon>Mucoromycetes</taxon>
        <taxon>Mucorales</taxon>
        <taxon>Phycomycetaceae</taxon>
        <taxon>Phycomyces</taxon>
    </lineage>
</organism>
<feature type="domain" description="C2H2-type" evidence="7">
    <location>
        <begin position="79"/>
        <end position="108"/>
    </location>
</feature>
<dbReference type="Gene3D" id="3.30.160.60">
    <property type="entry name" value="Classic Zinc Finger"/>
    <property type="match status" value="4"/>
</dbReference>
<dbReference type="SMART" id="SM00355">
    <property type="entry name" value="ZnF_C2H2"/>
    <property type="match status" value="4"/>
</dbReference>
<feature type="domain" description="C2H2-type" evidence="7">
    <location>
        <begin position="19"/>
        <end position="48"/>
    </location>
</feature>
<dbReference type="InterPro" id="IPR013087">
    <property type="entry name" value="Znf_C2H2_type"/>
</dbReference>
<accession>A0A167Q8D3</accession>
<feature type="region of interest" description="Disordered" evidence="6">
    <location>
        <begin position="273"/>
        <end position="293"/>
    </location>
</feature>
<dbReference type="InParanoid" id="A0A167Q8D3"/>
<dbReference type="FunFam" id="3.30.160.60:FF:002343">
    <property type="entry name" value="Zinc finger protein 33A"/>
    <property type="match status" value="1"/>
</dbReference>
<dbReference type="OrthoDB" id="654211at2759"/>
<keyword evidence="4" id="KW-0862">Zinc</keyword>
<dbReference type="EMBL" id="KV440972">
    <property type="protein sequence ID" value="OAD79259.1"/>
    <property type="molecule type" value="Genomic_DNA"/>
</dbReference>
<dbReference type="PROSITE" id="PS00028">
    <property type="entry name" value="ZINC_FINGER_C2H2_1"/>
    <property type="match status" value="4"/>
</dbReference>
<sequence>MDILELIHSETQQNEHKPHKCKVSNCEKAFKRRSDLSRHERIHTNERPYVCPDLSCSKSFIQRSALKVHMRTHSGERPHICEDEDCGKTFSDSSSLARHRRIHTGKRPYKCRHDGCNKTFARKAILTQHQKVAHESAVKRAPLQWRPLNESLEANKRHLTRTPQSAKRTKSNAATNITTKSIKPTKYKSTTIVIEPTPITTAEAVETKDITKPAQDNLSQDKPTSVLSYTMPLSPALSLVDPVCYDISHEALLSPTITSGTTSPANSPLLYHKTNSNHHHHRTHHQSQQSPPAKTCTLPAMMMTWPVTPPPVWQEASVERPSAAIQYVPYVFEPHEDPYLSHNEMHNITNHLHTFSVNDSINRHCPSFSLPSDNYTLFSSFRQRTYSQQTRYEPY</sequence>
<keyword evidence="3 5" id="KW-0863">Zinc-finger</keyword>
<evidence type="ECO:0000256" key="3">
    <source>
        <dbReference type="ARBA" id="ARBA00022771"/>
    </source>
</evidence>
<dbReference type="GO" id="GO:0008270">
    <property type="term" value="F:zinc ion binding"/>
    <property type="evidence" value="ECO:0007669"/>
    <property type="project" value="UniProtKB-KW"/>
</dbReference>
<protein>
    <submittedName>
        <fullName evidence="8">C2H2-type zinc finger transcription factor</fullName>
    </submittedName>
</protein>
<evidence type="ECO:0000259" key="7">
    <source>
        <dbReference type="PROSITE" id="PS50157"/>
    </source>
</evidence>
<dbReference type="PANTHER" id="PTHR14003">
    <property type="entry name" value="TRANSCRIPTIONAL REPRESSOR PROTEIN YY"/>
    <property type="match status" value="1"/>
</dbReference>
<keyword evidence="9" id="KW-1185">Reference proteome</keyword>
<dbReference type="GO" id="GO:0005667">
    <property type="term" value="C:transcription regulator complex"/>
    <property type="evidence" value="ECO:0007669"/>
    <property type="project" value="TreeGrafter"/>
</dbReference>
<dbReference type="STRING" id="763407.A0A167Q8D3"/>
<keyword evidence="2" id="KW-0677">Repeat</keyword>
<evidence type="ECO:0000313" key="8">
    <source>
        <dbReference type="EMBL" id="OAD79259.1"/>
    </source>
</evidence>
<dbReference type="FunFam" id="3.30.160.60:FF:000125">
    <property type="entry name" value="Putative zinc finger protein 143"/>
    <property type="match status" value="1"/>
</dbReference>
<gene>
    <name evidence="8" type="ORF">PHYBLDRAFT_179048</name>
</gene>
<dbReference type="GO" id="GO:0000981">
    <property type="term" value="F:DNA-binding transcription factor activity, RNA polymerase II-specific"/>
    <property type="evidence" value="ECO:0007669"/>
    <property type="project" value="UniProtKB-ARBA"/>
</dbReference>
<evidence type="ECO:0000256" key="5">
    <source>
        <dbReference type="PROSITE-ProRule" id="PRU00042"/>
    </source>
</evidence>
<dbReference type="AlphaFoldDB" id="A0A167Q8D3"/>
<evidence type="ECO:0000256" key="4">
    <source>
        <dbReference type="ARBA" id="ARBA00022833"/>
    </source>
</evidence>
<evidence type="ECO:0000256" key="1">
    <source>
        <dbReference type="ARBA" id="ARBA00022723"/>
    </source>
</evidence>